<protein>
    <submittedName>
        <fullName evidence="7">O-antigen ligase</fullName>
    </submittedName>
</protein>
<accession>A0A916NUI1</accession>
<feature type="transmembrane region" description="Helical" evidence="5">
    <location>
        <begin position="28"/>
        <end position="46"/>
    </location>
</feature>
<feature type="transmembrane region" description="Helical" evidence="5">
    <location>
        <begin position="389"/>
        <end position="407"/>
    </location>
</feature>
<dbReference type="RefSeq" id="WP_216796492.1">
    <property type="nucleotide sequence ID" value="NZ_OU343031.1"/>
</dbReference>
<keyword evidence="8" id="KW-1185">Reference proteome</keyword>
<dbReference type="Pfam" id="PF04932">
    <property type="entry name" value="Wzy_C"/>
    <property type="match status" value="1"/>
</dbReference>
<proteinExistence type="predicted"/>
<dbReference type="GO" id="GO:0016020">
    <property type="term" value="C:membrane"/>
    <property type="evidence" value="ECO:0007669"/>
    <property type="project" value="UniProtKB-SubCell"/>
</dbReference>
<dbReference type="InterPro" id="IPR007016">
    <property type="entry name" value="O-antigen_ligase-rel_domated"/>
</dbReference>
<evidence type="ECO:0000256" key="3">
    <source>
        <dbReference type="ARBA" id="ARBA00022989"/>
    </source>
</evidence>
<feature type="transmembrane region" description="Helical" evidence="5">
    <location>
        <begin position="52"/>
        <end position="80"/>
    </location>
</feature>
<dbReference type="Proteomes" id="UP000693996">
    <property type="component" value="Chromosome"/>
</dbReference>
<dbReference type="PANTHER" id="PTHR37422:SF13">
    <property type="entry name" value="LIPOPOLYSACCHARIDE BIOSYNTHESIS PROTEIN PA4999-RELATED"/>
    <property type="match status" value="1"/>
</dbReference>
<evidence type="ECO:0000256" key="1">
    <source>
        <dbReference type="ARBA" id="ARBA00004141"/>
    </source>
</evidence>
<feature type="transmembrane region" description="Helical" evidence="5">
    <location>
        <begin position="187"/>
        <end position="214"/>
    </location>
</feature>
<feature type="transmembrane region" description="Helical" evidence="5">
    <location>
        <begin position="92"/>
        <end position="112"/>
    </location>
</feature>
<dbReference type="InterPro" id="IPR051533">
    <property type="entry name" value="WaaL-like"/>
</dbReference>
<dbReference type="EMBL" id="OU343031">
    <property type="protein sequence ID" value="CAG7597755.1"/>
    <property type="molecule type" value="Genomic_DNA"/>
</dbReference>
<reference evidence="7" key="1">
    <citation type="submission" date="2021-06" db="EMBL/GenBank/DDBJ databases">
        <authorList>
            <person name="Szabo G."/>
        </authorList>
    </citation>
    <scope>NUCLEOTIDE SEQUENCE</scope>
    <source>
        <strain evidence="7">MYVALT</strain>
    </source>
</reference>
<gene>
    <name evidence="7" type="ORF">MYVALT_G_02090</name>
</gene>
<feature type="domain" description="O-antigen ligase-related" evidence="6">
    <location>
        <begin position="188"/>
        <end position="340"/>
    </location>
</feature>
<keyword evidence="2 5" id="KW-0812">Transmembrane</keyword>
<feature type="transmembrane region" description="Helical" evidence="5">
    <location>
        <begin position="118"/>
        <end position="136"/>
    </location>
</feature>
<feature type="transmembrane region" description="Helical" evidence="5">
    <location>
        <begin position="333"/>
        <end position="352"/>
    </location>
</feature>
<feature type="transmembrane region" description="Helical" evidence="5">
    <location>
        <begin position="364"/>
        <end position="383"/>
    </location>
</feature>
<keyword evidence="3 5" id="KW-1133">Transmembrane helix</keyword>
<comment type="subcellular location">
    <subcellularLocation>
        <location evidence="1">Membrane</location>
        <topology evidence="1">Multi-pass membrane protein</topology>
    </subcellularLocation>
</comment>
<dbReference type="AlphaFoldDB" id="A0A916NUI1"/>
<name>A0A916NUI1_9BURK</name>
<evidence type="ECO:0000313" key="7">
    <source>
        <dbReference type="EMBL" id="CAG7597755.1"/>
    </source>
</evidence>
<feature type="transmembrane region" description="Helical" evidence="5">
    <location>
        <begin position="148"/>
        <end position="167"/>
    </location>
</feature>
<evidence type="ECO:0000256" key="5">
    <source>
        <dbReference type="SAM" id="Phobius"/>
    </source>
</evidence>
<evidence type="ECO:0000313" key="8">
    <source>
        <dbReference type="Proteomes" id="UP000693996"/>
    </source>
</evidence>
<dbReference type="PANTHER" id="PTHR37422">
    <property type="entry name" value="TEICHURONIC ACID BIOSYNTHESIS PROTEIN TUAE"/>
    <property type="match status" value="1"/>
</dbReference>
<feature type="transmembrane region" description="Helical" evidence="5">
    <location>
        <begin position="6"/>
        <end position="23"/>
    </location>
</feature>
<sequence>MNLNRLVRWVAITAIILSATLMLSMKGGVSYCFFVIFALAIIYLASAENRRYALVILCTHRLYVISMSALPVVTTFQVLVLHEGRLAALDPMLRLILVIPIFLFLVSLPAYLLRRIEWGFVTGALLTGVWALYVLVNPSAWQQPGRLGNSFINPIPFGDTALLLGFLAVTSLDRNTYVNGIELNLKILALVAGCLASYFSGSRGGWIALPWLIWVALSRRRWIESICSRIIISAALSVCLMLASIAPLVRERFKEIGTDLYKLEHGQVMTSTGQRLKLWQASLQLFVEHPIFGVGKGCLEPALIMLADRGKTPRIIANEHAHNEFLSILAETGIFGTISLLLLYIGTFRLFWCEREHKNTTISTAAYLGLALVGSTVIFGLTIDVLPLVMNSTFFALISATLLATIASQKRELALCLHSNKTRICITTNKPL</sequence>
<keyword evidence="7" id="KW-0436">Ligase</keyword>
<evidence type="ECO:0000256" key="4">
    <source>
        <dbReference type="ARBA" id="ARBA00023136"/>
    </source>
</evidence>
<evidence type="ECO:0000259" key="6">
    <source>
        <dbReference type="Pfam" id="PF04932"/>
    </source>
</evidence>
<organism evidence="7 8">
    <name type="scientific">Candidatus Vallotiella hemipterorum</name>
    <dbReference type="NCBI Taxonomy" id="1177213"/>
    <lineage>
        <taxon>Bacteria</taxon>
        <taxon>Pseudomonadati</taxon>
        <taxon>Pseudomonadota</taxon>
        <taxon>Betaproteobacteria</taxon>
        <taxon>Burkholderiales</taxon>
        <taxon>Burkholderiaceae</taxon>
        <taxon>Candidatus Vallotiella</taxon>
    </lineage>
</organism>
<evidence type="ECO:0000256" key="2">
    <source>
        <dbReference type="ARBA" id="ARBA00022692"/>
    </source>
</evidence>
<feature type="transmembrane region" description="Helical" evidence="5">
    <location>
        <begin position="226"/>
        <end position="249"/>
    </location>
</feature>
<keyword evidence="4 5" id="KW-0472">Membrane</keyword>
<dbReference type="KEGG" id="vtr:MYVALT_G_02090"/>
<dbReference type="GO" id="GO:0016874">
    <property type="term" value="F:ligase activity"/>
    <property type="evidence" value="ECO:0007669"/>
    <property type="project" value="UniProtKB-KW"/>
</dbReference>